<reference evidence="2 3" key="1">
    <citation type="submission" date="2021-12" db="EMBL/GenBank/DDBJ databases">
        <title>High titer production of polyol ester of fatty acids by Rhodotorula paludigena BS15 towards product separation-free biomass refinery.</title>
        <authorList>
            <person name="Mano J."/>
            <person name="Ono H."/>
            <person name="Tanaka T."/>
            <person name="Naito K."/>
            <person name="Sushida H."/>
            <person name="Ike M."/>
            <person name="Tokuyasu K."/>
            <person name="Kitaoka M."/>
        </authorList>
    </citation>
    <scope>NUCLEOTIDE SEQUENCE [LARGE SCALE GENOMIC DNA]</scope>
    <source>
        <strain evidence="2 3">BS15</strain>
    </source>
</reference>
<sequence length="240" mass="27524">MVRVGVVDGGRESHKHEAERKVADEIEDMISIKLEERDETMDELKRLIAELKAFEAYSVNFALKEAVAELYDEITVKEVLWRSAAGLYEVLKEQAEYLKLPVKELSYERFALGLVDAGVISCRVLPATRPKSKPFNAHNVVHTFPIWVAHPALRRLCATFLILVQRDFATSETQTPNKRAHPRPTWNKFWTIQAGRFAQMGFTERSAALLYERLTKTVIDFPGNRPRDFAFPPSTLPTHW</sequence>
<gene>
    <name evidence="2" type="ORF">Rhopal_001162-T1</name>
</gene>
<comment type="caution">
    <text evidence="2">The sequence shown here is derived from an EMBL/GenBank/DDBJ whole genome shotgun (WGS) entry which is preliminary data.</text>
</comment>
<keyword evidence="1" id="KW-0175">Coiled coil</keyword>
<dbReference type="AlphaFoldDB" id="A0AAV5GFT8"/>
<evidence type="ECO:0000256" key="1">
    <source>
        <dbReference type="SAM" id="Coils"/>
    </source>
</evidence>
<dbReference type="Proteomes" id="UP001342314">
    <property type="component" value="Unassembled WGS sequence"/>
</dbReference>
<name>A0AAV5GFT8_9BASI</name>
<evidence type="ECO:0000313" key="3">
    <source>
        <dbReference type="Proteomes" id="UP001342314"/>
    </source>
</evidence>
<proteinExistence type="predicted"/>
<keyword evidence="3" id="KW-1185">Reference proteome</keyword>
<accession>A0AAV5GFT8</accession>
<organism evidence="2 3">
    <name type="scientific">Rhodotorula paludigena</name>
    <dbReference type="NCBI Taxonomy" id="86838"/>
    <lineage>
        <taxon>Eukaryota</taxon>
        <taxon>Fungi</taxon>
        <taxon>Dikarya</taxon>
        <taxon>Basidiomycota</taxon>
        <taxon>Pucciniomycotina</taxon>
        <taxon>Microbotryomycetes</taxon>
        <taxon>Sporidiobolales</taxon>
        <taxon>Sporidiobolaceae</taxon>
        <taxon>Rhodotorula</taxon>
    </lineage>
</organism>
<feature type="coiled-coil region" evidence="1">
    <location>
        <begin position="30"/>
        <end position="57"/>
    </location>
</feature>
<protein>
    <submittedName>
        <fullName evidence="2">Uncharacterized protein</fullName>
    </submittedName>
</protein>
<dbReference type="EMBL" id="BQKY01000002">
    <property type="protein sequence ID" value="GJN88197.1"/>
    <property type="molecule type" value="Genomic_DNA"/>
</dbReference>
<evidence type="ECO:0000313" key="2">
    <source>
        <dbReference type="EMBL" id="GJN88197.1"/>
    </source>
</evidence>